<dbReference type="InterPro" id="IPR035965">
    <property type="entry name" value="PAS-like_dom_sf"/>
</dbReference>
<evidence type="ECO:0000256" key="7">
    <source>
        <dbReference type="ARBA" id="ARBA00022840"/>
    </source>
</evidence>
<dbReference type="PANTHER" id="PTHR41523:SF7">
    <property type="entry name" value="HISTIDINE KINASE"/>
    <property type="match status" value="1"/>
</dbReference>
<reference evidence="10" key="1">
    <citation type="submission" date="2019-01" db="EMBL/GenBank/DDBJ databases">
        <title>Sphingorhabdus lacus sp.nov., isolated from an oligotrophic freshwater lake.</title>
        <authorList>
            <person name="Park M."/>
        </authorList>
    </citation>
    <scope>NUCLEOTIDE SEQUENCE [LARGE SCALE GENOMIC DNA]</scope>
    <source>
        <strain evidence="10">IMCC1753</strain>
    </source>
</reference>
<organism evidence="9 10">
    <name type="scientific">Sphingorhabdus lacus</name>
    <dbReference type="NCBI Taxonomy" id="392610"/>
    <lineage>
        <taxon>Bacteria</taxon>
        <taxon>Pseudomonadati</taxon>
        <taxon>Pseudomonadota</taxon>
        <taxon>Alphaproteobacteria</taxon>
        <taxon>Sphingomonadales</taxon>
        <taxon>Sphingomonadaceae</taxon>
        <taxon>Sphingorhabdus</taxon>
    </lineage>
</organism>
<feature type="domain" description="Histidine kinase/HSP90-like ATPase" evidence="8">
    <location>
        <begin position="245"/>
        <end position="340"/>
    </location>
</feature>
<dbReference type="GO" id="GO:0005524">
    <property type="term" value="F:ATP binding"/>
    <property type="evidence" value="ECO:0007669"/>
    <property type="project" value="UniProtKB-KW"/>
</dbReference>
<dbReference type="SUPFAM" id="SSF55874">
    <property type="entry name" value="ATPase domain of HSP90 chaperone/DNA topoisomerase II/histidine kinase"/>
    <property type="match status" value="1"/>
</dbReference>
<evidence type="ECO:0000256" key="4">
    <source>
        <dbReference type="ARBA" id="ARBA00022679"/>
    </source>
</evidence>
<evidence type="ECO:0000256" key="3">
    <source>
        <dbReference type="ARBA" id="ARBA00022553"/>
    </source>
</evidence>
<dbReference type="PANTHER" id="PTHR41523">
    <property type="entry name" value="TWO-COMPONENT SYSTEM SENSOR PROTEIN"/>
    <property type="match status" value="1"/>
</dbReference>
<keyword evidence="7" id="KW-0067">ATP-binding</keyword>
<accession>A0A6I6L165</accession>
<dbReference type="InterPro" id="IPR003594">
    <property type="entry name" value="HATPase_dom"/>
</dbReference>
<dbReference type="OrthoDB" id="7297573at2"/>
<dbReference type="InterPro" id="IPR011495">
    <property type="entry name" value="Sig_transdc_His_kin_sub2_dim/P"/>
</dbReference>
<evidence type="ECO:0000256" key="6">
    <source>
        <dbReference type="ARBA" id="ARBA00022777"/>
    </source>
</evidence>
<gene>
    <name evidence="9" type="ORF">EUU25_00410</name>
</gene>
<dbReference type="Pfam" id="PF08448">
    <property type="entry name" value="PAS_4"/>
    <property type="match status" value="1"/>
</dbReference>
<evidence type="ECO:0000256" key="2">
    <source>
        <dbReference type="ARBA" id="ARBA00012438"/>
    </source>
</evidence>
<dbReference type="GO" id="GO:0004673">
    <property type="term" value="F:protein histidine kinase activity"/>
    <property type="evidence" value="ECO:0007669"/>
    <property type="project" value="UniProtKB-EC"/>
</dbReference>
<dbReference type="InterPro" id="IPR036890">
    <property type="entry name" value="HATPase_C_sf"/>
</dbReference>
<dbReference type="Gene3D" id="3.30.565.10">
    <property type="entry name" value="Histidine kinase-like ATPase, C-terminal domain"/>
    <property type="match status" value="1"/>
</dbReference>
<dbReference type="SUPFAM" id="SSF55785">
    <property type="entry name" value="PYP-like sensor domain (PAS domain)"/>
    <property type="match status" value="1"/>
</dbReference>
<dbReference type="KEGG" id="slaa:EUU25_00410"/>
<comment type="catalytic activity">
    <reaction evidence="1">
        <text>ATP + protein L-histidine = ADP + protein N-phospho-L-histidine.</text>
        <dbReference type="EC" id="2.7.13.3"/>
    </reaction>
</comment>
<name>A0A6I6L165_9SPHN</name>
<keyword evidence="4" id="KW-0808">Transferase</keyword>
<dbReference type="EMBL" id="CP035733">
    <property type="protein sequence ID" value="QGY79210.1"/>
    <property type="molecule type" value="Genomic_DNA"/>
</dbReference>
<dbReference type="Pfam" id="PF07568">
    <property type="entry name" value="HisKA_2"/>
    <property type="match status" value="1"/>
</dbReference>
<evidence type="ECO:0000256" key="1">
    <source>
        <dbReference type="ARBA" id="ARBA00000085"/>
    </source>
</evidence>
<dbReference type="SMART" id="SM00387">
    <property type="entry name" value="HATPase_c"/>
    <property type="match status" value="1"/>
</dbReference>
<evidence type="ECO:0000259" key="8">
    <source>
        <dbReference type="SMART" id="SM00387"/>
    </source>
</evidence>
<dbReference type="EC" id="2.7.13.3" evidence="2"/>
<keyword evidence="6" id="KW-0418">Kinase</keyword>
<dbReference type="InterPro" id="IPR013656">
    <property type="entry name" value="PAS_4"/>
</dbReference>
<proteinExistence type="predicted"/>
<dbReference type="AlphaFoldDB" id="A0A6I6L165"/>
<dbReference type="Proteomes" id="UP000428803">
    <property type="component" value="Chromosome"/>
</dbReference>
<protein>
    <recommendedName>
        <fullName evidence="2">histidine kinase</fullName>
        <ecNumber evidence="2">2.7.13.3</ecNumber>
    </recommendedName>
</protein>
<evidence type="ECO:0000313" key="10">
    <source>
        <dbReference type="Proteomes" id="UP000428803"/>
    </source>
</evidence>
<keyword evidence="3" id="KW-0597">Phosphoprotein</keyword>
<keyword evidence="5" id="KW-0547">Nucleotide-binding</keyword>
<dbReference type="Pfam" id="PF02518">
    <property type="entry name" value="HATPase_c"/>
    <property type="match status" value="1"/>
</dbReference>
<dbReference type="Gene3D" id="3.30.450.20">
    <property type="entry name" value="PAS domain"/>
    <property type="match status" value="1"/>
</dbReference>
<sequence>MEKSVTPLPSHADNMSIALVSSSFSPLVLLDDDLTIIAASSSFCDAFGVERAGVAGRKFSDIGNGEWNVPQLNSLLKATIAGNASIDVYEMDLVRSGKDTLRLLINAHTLDYFEAEHIRVVLAITDVTSQRLAEKIKDDLIREKQLLLHEIQHRVANSLQIIASVLLQTARKVQSSETRDHLRDAHNRVMSIAMLQKHLATTSVENVALASYFRDLCMSIGASMIGDPQRLSIATTVDNSIVDPDTSVSLGLIVTELVINALKHAFPGRTQTGTILVDYKTVGAGWALTVTDDGVGMPRDEQDRKPGLGTGIVEALAAQLQANVVVTDQGPGTKVTIARI</sequence>
<keyword evidence="10" id="KW-1185">Reference proteome</keyword>
<dbReference type="RefSeq" id="WP_158897511.1">
    <property type="nucleotide sequence ID" value="NZ_CP035733.1"/>
</dbReference>
<evidence type="ECO:0000313" key="9">
    <source>
        <dbReference type="EMBL" id="QGY79210.1"/>
    </source>
</evidence>
<evidence type="ECO:0000256" key="5">
    <source>
        <dbReference type="ARBA" id="ARBA00022741"/>
    </source>
</evidence>